<protein>
    <submittedName>
        <fullName evidence="1">Uncharacterized protein</fullName>
    </submittedName>
</protein>
<name>A0ABD0QCG9_CIRMR</name>
<accession>A0ABD0QCG9</accession>
<proteinExistence type="predicted"/>
<evidence type="ECO:0000313" key="1">
    <source>
        <dbReference type="EMBL" id="KAL0183580.1"/>
    </source>
</evidence>
<dbReference type="SUPFAM" id="SSF46966">
    <property type="entry name" value="Spectrin repeat"/>
    <property type="match status" value="1"/>
</dbReference>
<dbReference type="Gene3D" id="1.20.58.60">
    <property type="match status" value="1"/>
</dbReference>
<comment type="caution">
    <text evidence="1">The sequence shown here is derived from an EMBL/GenBank/DDBJ whole genome shotgun (WGS) entry which is preliminary data.</text>
</comment>
<dbReference type="Proteomes" id="UP001529510">
    <property type="component" value="Unassembled WGS sequence"/>
</dbReference>
<feature type="non-terminal residue" evidence="1">
    <location>
        <position position="62"/>
    </location>
</feature>
<organism evidence="1 2">
    <name type="scientific">Cirrhinus mrigala</name>
    <name type="common">Mrigala</name>
    <dbReference type="NCBI Taxonomy" id="683832"/>
    <lineage>
        <taxon>Eukaryota</taxon>
        <taxon>Metazoa</taxon>
        <taxon>Chordata</taxon>
        <taxon>Craniata</taxon>
        <taxon>Vertebrata</taxon>
        <taxon>Euteleostomi</taxon>
        <taxon>Actinopterygii</taxon>
        <taxon>Neopterygii</taxon>
        <taxon>Teleostei</taxon>
        <taxon>Ostariophysi</taxon>
        <taxon>Cypriniformes</taxon>
        <taxon>Cyprinidae</taxon>
        <taxon>Labeoninae</taxon>
        <taxon>Labeonini</taxon>
        <taxon>Cirrhinus</taxon>
    </lineage>
</organism>
<evidence type="ECO:0000313" key="2">
    <source>
        <dbReference type="Proteomes" id="UP001529510"/>
    </source>
</evidence>
<sequence length="62" mass="6973">MSVASRLSEAGHYASQQIKQISTQLDQEWKSFAAALDERSTILAMSAVFHQKSEQVPDFLFI</sequence>
<gene>
    <name evidence="1" type="ORF">M9458_019276</name>
</gene>
<dbReference type="EMBL" id="JAMKFB020000009">
    <property type="protein sequence ID" value="KAL0183580.1"/>
    <property type="molecule type" value="Genomic_DNA"/>
</dbReference>
<reference evidence="1 2" key="1">
    <citation type="submission" date="2024-05" db="EMBL/GenBank/DDBJ databases">
        <title>Genome sequencing and assembly of Indian major carp, Cirrhinus mrigala (Hamilton, 1822).</title>
        <authorList>
            <person name="Mohindra V."/>
            <person name="Chowdhury L.M."/>
            <person name="Lal K."/>
            <person name="Jena J.K."/>
        </authorList>
    </citation>
    <scope>NUCLEOTIDE SEQUENCE [LARGE SCALE GENOMIC DNA]</scope>
    <source>
        <strain evidence="1">CM1030</strain>
        <tissue evidence="1">Blood</tissue>
    </source>
</reference>
<keyword evidence="2" id="KW-1185">Reference proteome</keyword>
<dbReference type="AlphaFoldDB" id="A0ABD0QCG9"/>